<reference evidence="2 3" key="1">
    <citation type="submission" date="2021-03" db="EMBL/GenBank/DDBJ databases">
        <title>Novel species identification of genus Shewanella.</title>
        <authorList>
            <person name="Liu G."/>
            <person name="Zhang Q."/>
        </authorList>
    </citation>
    <scope>NUCLEOTIDE SEQUENCE [LARGE SCALE GENOMIC DNA]</scope>
    <source>
        <strain evidence="2 3">FJAT-51800</strain>
    </source>
</reference>
<protein>
    <submittedName>
        <fullName evidence="2">DUF3624 domain-containing protein</fullName>
    </submittedName>
</protein>
<proteinExistence type="predicted"/>
<evidence type="ECO:0000256" key="1">
    <source>
        <dbReference type="SAM" id="Phobius"/>
    </source>
</evidence>
<dbReference type="Pfam" id="PF12292">
    <property type="entry name" value="DUF3624"/>
    <property type="match status" value="1"/>
</dbReference>
<sequence length="79" mass="9111">MACDACFSDVFKQKIGRCKTCMWQLTVLSIICWPLWFYLFSDTPKTVNSIALLFFCIAFSGLLALHLLVLSWRKLTGRE</sequence>
<feature type="transmembrane region" description="Helical" evidence="1">
    <location>
        <begin position="51"/>
        <end position="72"/>
    </location>
</feature>
<evidence type="ECO:0000313" key="2">
    <source>
        <dbReference type="EMBL" id="QSX34428.1"/>
    </source>
</evidence>
<gene>
    <name evidence="2" type="ORF">JYB87_04030</name>
</gene>
<organism evidence="2 3">
    <name type="scientific">Shewanella avicenniae</name>
    <dbReference type="NCBI Taxonomy" id="2814294"/>
    <lineage>
        <taxon>Bacteria</taxon>
        <taxon>Pseudomonadati</taxon>
        <taxon>Pseudomonadota</taxon>
        <taxon>Gammaproteobacteria</taxon>
        <taxon>Alteromonadales</taxon>
        <taxon>Shewanellaceae</taxon>
        <taxon>Shewanella</taxon>
    </lineage>
</organism>
<feature type="transmembrane region" description="Helical" evidence="1">
    <location>
        <begin position="21"/>
        <end position="39"/>
    </location>
</feature>
<keyword evidence="1" id="KW-0812">Transmembrane</keyword>
<dbReference type="Proteomes" id="UP000662770">
    <property type="component" value="Chromosome"/>
</dbReference>
<accession>A0ABX7QSK1</accession>
<keyword evidence="1" id="KW-0472">Membrane</keyword>
<keyword evidence="1" id="KW-1133">Transmembrane helix</keyword>
<name>A0ABX7QSK1_9GAMM</name>
<dbReference type="EMBL" id="CP071503">
    <property type="protein sequence ID" value="QSX34428.1"/>
    <property type="molecule type" value="Genomic_DNA"/>
</dbReference>
<keyword evidence="3" id="KW-1185">Reference proteome</keyword>
<dbReference type="RefSeq" id="WP_207355631.1">
    <property type="nucleotide sequence ID" value="NZ_CP071503.1"/>
</dbReference>
<evidence type="ECO:0000313" key="3">
    <source>
        <dbReference type="Proteomes" id="UP000662770"/>
    </source>
</evidence>
<dbReference type="InterPro" id="IPR022072">
    <property type="entry name" value="DUF3624"/>
</dbReference>